<evidence type="ECO:0000256" key="2">
    <source>
        <dbReference type="SAM" id="MobiDB-lite"/>
    </source>
</evidence>
<sequence length="509" mass="56846">MDTILADAAQLNDVLLATDESEYDNVALHVLQALRKFQTPDQTILLTVSLAPMLLESIDPVSLTIPYVYLLHSLLESTIKANHSSSRSLPQALLPDGQLWPAVTAGLLAFDPIQMRYVGPQLVKIVEVVYSGAEQTSNFVPAIQLLQNLILRLDPQCCTLSTTHYYYVKLCLYARAYTEATNIIDFPIYHIPTSEATKTLEKRLGKYLCSQQESSLAYINPQSGLSGKITSRVYLEYYLLGALCYIGTEQWKKAQAFLEIVLVAPTQQNVASLIMLEAYKKWLLLGLIIKGQAPDLPRAMGANAAKHIRILAKPYECVVDAFKTNKLEVLHAEIQEGLDIWQQEGNYGLMVEVSNAFRRFAVIRLSKMFAALPIEEVAQRTSSSQPQDTQETLAYVQQLISTGELQATITPSQTSGLGTVRFLPPTAAHKTEQEVEQEHRAKTIELKVLLKHISDYDHQLAANKDYVEWLTKLKKARDQDKKAADKGVKPLGGPPVPGDFPDEDMMDEW</sequence>
<dbReference type="Proteomes" id="UP001345013">
    <property type="component" value="Unassembled WGS sequence"/>
</dbReference>
<dbReference type="PANTHER" id="PTHR10758">
    <property type="entry name" value="26S PROTEASOME NON-ATPASE REGULATORY SUBUNIT 3/COP9 SIGNALOSOME COMPLEX SUBUNIT 3"/>
    <property type="match status" value="1"/>
</dbReference>
<keyword evidence="1" id="KW-0963">Cytoplasm</keyword>
<feature type="domain" description="COP9 signalosome complex subunit 3 N-terminal helical repeats" evidence="3">
    <location>
        <begin position="54"/>
        <end position="299"/>
    </location>
</feature>
<dbReference type="PANTHER" id="PTHR10758:SF1">
    <property type="entry name" value="COP9 SIGNALOSOME COMPLEX SUBUNIT 3"/>
    <property type="match status" value="1"/>
</dbReference>
<reference evidence="4 5" key="1">
    <citation type="submission" date="2023-08" db="EMBL/GenBank/DDBJ databases">
        <title>Black Yeasts Isolated from many extreme environments.</title>
        <authorList>
            <person name="Coleine C."/>
            <person name="Stajich J.E."/>
            <person name="Selbmann L."/>
        </authorList>
    </citation>
    <scope>NUCLEOTIDE SEQUENCE [LARGE SCALE GENOMIC DNA]</scope>
    <source>
        <strain evidence="4 5">CCFEE 5885</strain>
    </source>
</reference>
<gene>
    <name evidence="4" type="ORF">LTR24_001518</name>
</gene>
<accession>A0ABR0KKJ7</accession>
<organism evidence="4 5">
    <name type="scientific">Lithohypha guttulata</name>
    <dbReference type="NCBI Taxonomy" id="1690604"/>
    <lineage>
        <taxon>Eukaryota</taxon>
        <taxon>Fungi</taxon>
        <taxon>Dikarya</taxon>
        <taxon>Ascomycota</taxon>
        <taxon>Pezizomycotina</taxon>
        <taxon>Eurotiomycetes</taxon>
        <taxon>Chaetothyriomycetidae</taxon>
        <taxon>Chaetothyriales</taxon>
        <taxon>Trichomeriaceae</taxon>
        <taxon>Lithohypha</taxon>
    </lineage>
</organism>
<evidence type="ECO:0000259" key="3">
    <source>
        <dbReference type="Pfam" id="PF22788"/>
    </source>
</evidence>
<feature type="compositionally biased region" description="Basic and acidic residues" evidence="2">
    <location>
        <begin position="478"/>
        <end position="488"/>
    </location>
</feature>
<keyword evidence="5" id="KW-1185">Reference proteome</keyword>
<evidence type="ECO:0000313" key="5">
    <source>
        <dbReference type="Proteomes" id="UP001345013"/>
    </source>
</evidence>
<name>A0ABR0KKJ7_9EURO</name>
<proteinExistence type="predicted"/>
<dbReference type="InterPro" id="IPR050756">
    <property type="entry name" value="CSN3"/>
</dbReference>
<evidence type="ECO:0000256" key="1">
    <source>
        <dbReference type="ARBA" id="ARBA00022490"/>
    </source>
</evidence>
<feature type="compositionally biased region" description="Acidic residues" evidence="2">
    <location>
        <begin position="500"/>
        <end position="509"/>
    </location>
</feature>
<dbReference type="EMBL" id="JAVRRG010000011">
    <property type="protein sequence ID" value="KAK5099117.1"/>
    <property type="molecule type" value="Genomic_DNA"/>
</dbReference>
<protein>
    <recommendedName>
        <fullName evidence="3">COP9 signalosome complex subunit 3 N-terminal helical repeats domain-containing protein</fullName>
    </recommendedName>
</protein>
<comment type="caution">
    <text evidence="4">The sequence shown here is derived from an EMBL/GenBank/DDBJ whole genome shotgun (WGS) entry which is preliminary data.</text>
</comment>
<dbReference type="Pfam" id="PF22788">
    <property type="entry name" value="COP9_hel_rpt"/>
    <property type="match status" value="1"/>
</dbReference>
<dbReference type="InterPro" id="IPR055089">
    <property type="entry name" value="COP9_N"/>
</dbReference>
<feature type="region of interest" description="Disordered" evidence="2">
    <location>
        <begin position="478"/>
        <end position="509"/>
    </location>
</feature>
<evidence type="ECO:0000313" key="4">
    <source>
        <dbReference type="EMBL" id="KAK5099117.1"/>
    </source>
</evidence>